<keyword evidence="3" id="KW-1185">Reference proteome</keyword>
<proteinExistence type="predicted"/>
<evidence type="ECO:0000313" key="2">
    <source>
        <dbReference type="EMBL" id="OJA18566.1"/>
    </source>
</evidence>
<feature type="compositionally biased region" description="Basic and acidic residues" evidence="1">
    <location>
        <begin position="113"/>
        <end position="127"/>
    </location>
</feature>
<feature type="region of interest" description="Disordered" evidence="1">
    <location>
        <begin position="112"/>
        <end position="132"/>
    </location>
</feature>
<gene>
    <name evidence="2" type="ORF">AZE42_07883</name>
</gene>
<dbReference type="OrthoDB" id="10571655at2759"/>
<comment type="caution">
    <text evidence="2">The sequence shown here is derived from an EMBL/GenBank/DDBJ whole genome shotgun (WGS) entry which is preliminary data.</text>
</comment>
<dbReference type="Proteomes" id="UP000183567">
    <property type="component" value="Unassembled WGS sequence"/>
</dbReference>
<dbReference type="AlphaFoldDB" id="A0A1J8QA68"/>
<organism evidence="2 3">
    <name type="scientific">Rhizopogon vesiculosus</name>
    <dbReference type="NCBI Taxonomy" id="180088"/>
    <lineage>
        <taxon>Eukaryota</taxon>
        <taxon>Fungi</taxon>
        <taxon>Dikarya</taxon>
        <taxon>Basidiomycota</taxon>
        <taxon>Agaricomycotina</taxon>
        <taxon>Agaricomycetes</taxon>
        <taxon>Agaricomycetidae</taxon>
        <taxon>Boletales</taxon>
        <taxon>Suillineae</taxon>
        <taxon>Rhizopogonaceae</taxon>
        <taxon>Rhizopogon</taxon>
    </lineage>
</organism>
<protein>
    <submittedName>
        <fullName evidence="2">Uncharacterized protein</fullName>
    </submittedName>
</protein>
<evidence type="ECO:0000313" key="3">
    <source>
        <dbReference type="Proteomes" id="UP000183567"/>
    </source>
</evidence>
<accession>A0A1J8QA68</accession>
<sequence length="346" mass="39480">MITSISPHDSLLSETRKNTCIRSYDHYANTSVTVRRLSRRCEGRVTHEPLVHRSSADEYLAPSLSQTTECALEQAKAPVMRSCRLQQQKMTKSPSCPLHLVYAVVATQTGTLQKDDDQVDESNRDRDDGPEELTLAEVEEQVLNVEDDVLPEDDNEGKFEPEELQLPFAVTIPWEYWTTRTYYLGIKPTCGVRCKNKTRQCKETTRIEDIVSQERRKNTCIRSYDHYAKISVTVRRLSRRCEGKVTHELLVHQSSVDEYLAPSLSQTTECALEQAKALVMRSCRLQQQKMTKSPSCALHLVHAVVAMQTGTLQKDAKMSRMFEQTPARQYEISGKLSFQGSWIPYA</sequence>
<evidence type="ECO:0000256" key="1">
    <source>
        <dbReference type="SAM" id="MobiDB-lite"/>
    </source>
</evidence>
<reference evidence="2 3" key="1">
    <citation type="submission" date="2016-03" db="EMBL/GenBank/DDBJ databases">
        <title>Comparative genomics of the ectomycorrhizal sister species Rhizopogon vinicolor and Rhizopogon vesiculosus (Basidiomycota: Boletales) reveals a divergence of the mating type B locus.</title>
        <authorList>
            <person name="Mujic A.B."/>
            <person name="Kuo A."/>
            <person name="Tritt A."/>
            <person name="Lipzen A."/>
            <person name="Chen C."/>
            <person name="Johnson J."/>
            <person name="Sharma A."/>
            <person name="Barry K."/>
            <person name="Grigoriev I.V."/>
            <person name="Spatafora J.W."/>
        </authorList>
    </citation>
    <scope>NUCLEOTIDE SEQUENCE [LARGE SCALE GENOMIC DNA]</scope>
    <source>
        <strain evidence="2 3">AM-OR11-056</strain>
    </source>
</reference>
<dbReference type="EMBL" id="LVVM01001422">
    <property type="protein sequence ID" value="OJA18566.1"/>
    <property type="molecule type" value="Genomic_DNA"/>
</dbReference>
<name>A0A1J8QA68_9AGAM</name>